<reference evidence="1 2" key="2">
    <citation type="journal article" date="2006" name="Proc. Natl. Acad. Sci. U.S.A.">
        <title>PlyC: a multimeric bacteriophage lysin.</title>
        <authorList>
            <person name="Nelson D."/>
            <person name="Schuch R."/>
            <person name="Chahales P."/>
            <person name="Zhu S."/>
            <person name="Fischetti V.A."/>
        </authorList>
    </citation>
    <scope>NUCLEOTIDE SEQUENCE [LARGE SCALE GENOMIC DNA]</scope>
</reference>
<dbReference type="GeneID" id="1489928"/>
<evidence type="ECO:0000313" key="1">
    <source>
        <dbReference type="EMBL" id="AAP42302.1"/>
    </source>
</evidence>
<protein>
    <submittedName>
        <fullName evidence="1">Uncharacterized protein</fullName>
    </submittedName>
</protein>
<keyword evidence="2" id="KW-1185">Reference proteome</keyword>
<reference evidence="1 2" key="1">
    <citation type="journal article" date="2003" name="J. Bacteriol.">
        <title>Genomic sequence of C1, the first streptococcal phage.</title>
        <authorList>
            <person name="Nelson D."/>
            <person name="Schuch R."/>
            <person name="Zhu S."/>
            <person name="Tscherne D.M."/>
            <person name="Fischetti V.A."/>
        </authorList>
    </citation>
    <scope>NUCLEOTIDE SEQUENCE</scope>
</reference>
<dbReference type="Proteomes" id="UP000001773">
    <property type="component" value="Segment"/>
</dbReference>
<dbReference type="KEGG" id="vg:1489928"/>
<sequence>MKQTNIDALFGKGDHQLMNKESKYLSTLFINIEELSVHLSSVTLFIDEYEQLKENAIKSKNGKCLKLGNTLYFTNNNYATKLYNSLLALGFNGANSFSSGEQTYVISLTGGNATLTTVKTHYGDVKYHYKHEKLPVKKIVNDFWLSEQEYVYTNSIKLAYALLDLYKTMGYSTLNTIK</sequence>
<accession>Q7Y3F9</accession>
<organism evidence="1 2">
    <name type="scientific">Streptococcus phage C1</name>
    <dbReference type="NCBI Taxonomy" id="2907838"/>
    <lineage>
        <taxon>Viruses</taxon>
        <taxon>Duplodnaviria</taxon>
        <taxon>Heunggongvirae</taxon>
        <taxon>Uroviricota</taxon>
        <taxon>Caudoviricetes</taxon>
        <taxon>Rountreeviridae</taxon>
        <taxon>Fischettivirus</taxon>
        <taxon>Fischettivirus C1</taxon>
    </lineage>
</organism>
<dbReference type="RefSeq" id="NP_852009.1">
    <property type="nucleotide sequence ID" value="NC_004814.1"/>
</dbReference>
<name>Q7Y3F9_BPSC1</name>
<gene>
    <name evidence="1" type="primary">orf3</name>
</gene>
<evidence type="ECO:0000313" key="2">
    <source>
        <dbReference type="Proteomes" id="UP000001773"/>
    </source>
</evidence>
<dbReference type="EMBL" id="AY212251">
    <property type="protein sequence ID" value="AAP42302.1"/>
    <property type="molecule type" value="Genomic_DNA"/>
</dbReference>
<proteinExistence type="predicted"/>